<gene>
    <name evidence="8" type="primary">hemA</name>
    <name evidence="17" type="ORF">SAMN04488090_4036</name>
</gene>
<dbReference type="GO" id="GO:0019353">
    <property type="term" value="P:protoporphyrinogen IX biosynthetic process from glutamate"/>
    <property type="evidence" value="ECO:0007669"/>
    <property type="project" value="TreeGrafter"/>
</dbReference>
<evidence type="ECO:0000256" key="1">
    <source>
        <dbReference type="ARBA" id="ARBA00005059"/>
    </source>
</evidence>
<evidence type="ECO:0000256" key="7">
    <source>
        <dbReference type="ARBA" id="ARBA00047464"/>
    </source>
</evidence>
<dbReference type="InterPro" id="IPR036343">
    <property type="entry name" value="GluRdtase_N_sf"/>
</dbReference>
<dbReference type="InterPro" id="IPR015896">
    <property type="entry name" value="4pyrrol_synth_GluRdtase_dimer"/>
</dbReference>
<feature type="site" description="Important for activity" evidence="8 12">
    <location>
        <position position="101"/>
    </location>
</feature>
<dbReference type="EC" id="1.2.1.70" evidence="3 8"/>
<keyword evidence="5 8" id="KW-0560">Oxidoreductase</keyword>
<dbReference type="UniPathway" id="UPA00251">
    <property type="reaction ID" value="UER00316"/>
</dbReference>
<evidence type="ECO:0000259" key="14">
    <source>
        <dbReference type="Pfam" id="PF00745"/>
    </source>
</evidence>
<comment type="catalytic activity">
    <reaction evidence="7 8 13">
        <text>(S)-4-amino-5-oxopentanoate + tRNA(Glu) + NADP(+) = L-glutamyl-tRNA(Glu) + NADPH + H(+)</text>
        <dbReference type="Rhea" id="RHEA:12344"/>
        <dbReference type="Rhea" id="RHEA-COMP:9663"/>
        <dbReference type="Rhea" id="RHEA-COMP:9680"/>
        <dbReference type="ChEBI" id="CHEBI:15378"/>
        <dbReference type="ChEBI" id="CHEBI:57501"/>
        <dbReference type="ChEBI" id="CHEBI:57783"/>
        <dbReference type="ChEBI" id="CHEBI:58349"/>
        <dbReference type="ChEBI" id="CHEBI:78442"/>
        <dbReference type="ChEBI" id="CHEBI:78520"/>
        <dbReference type="EC" id="1.2.1.70"/>
    </reaction>
</comment>
<feature type="domain" description="Tetrapyrrole biosynthesis glutamyl-tRNA reductase dimerisation" evidence="14">
    <location>
        <begin position="319"/>
        <end position="415"/>
    </location>
</feature>
<name>A0A1G9VAM7_9BACT</name>
<dbReference type="EMBL" id="FNGS01000008">
    <property type="protein sequence ID" value="SDM69252.1"/>
    <property type="molecule type" value="Genomic_DNA"/>
</dbReference>
<evidence type="ECO:0000256" key="11">
    <source>
        <dbReference type="PIRSR" id="PIRSR000445-3"/>
    </source>
</evidence>
<comment type="similarity">
    <text evidence="2 8 13">Belongs to the glutamyl-tRNA reductase family.</text>
</comment>
<feature type="domain" description="Quinate/shikimate 5-dehydrogenase/glutamyl-tRNA reductase" evidence="15">
    <location>
        <begin position="178"/>
        <end position="303"/>
    </location>
</feature>
<dbReference type="Gene3D" id="3.30.460.30">
    <property type="entry name" value="Glutamyl-tRNA reductase, N-terminal domain"/>
    <property type="match status" value="1"/>
</dbReference>
<evidence type="ECO:0000259" key="15">
    <source>
        <dbReference type="Pfam" id="PF01488"/>
    </source>
</evidence>
<dbReference type="InterPro" id="IPR036291">
    <property type="entry name" value="NAD(P)-bd_dom_sf"/>
</dbReference>
<evidence type="ECO:0000256" key="6">
    <source>
        <dbReference type="ARBA" id="ARBA00023244"/>
    </source>
</evidence>
<dbReference type="InterPro" id="IPR036453">
    <property type="entry name" value="GluRdtase_dimer_dom_sf"/>
</dbReference>
<feature type="binding site" evidence="8 10">
    <location>
        <position position="122"/>
    </location>
    <ligand>
        <name>substrate</name>
    </ligand>
</feature>
<evidence type="ECO:0000313" key="17">
    <source>
        <dbReference type="EMBL" id="SDM69252.1"/>
    </source>
</evidence>
<dbReference type="Pfam" id="PF00745">
    <property type="entry name" value="GlutR_dimer"/>
    <property type="match status" value="1"/>
</dbReference>
<dbReference type="PANTHER" id="PTHR43013:SF1">
    <property type="entry name" value="GLUTAMYL-TRNA REDUCTASE"/>
    <property type="match status" value="1"/>
</dbReference>
<evidence type="ECO:0000256" key="12">
    <source>
        <dbReference type="PIRSR" id="PIRSR000445-4"/>
    </source>
</evidence>
<proteinExistence type="inferred from homology"/>
<dbReference type="RefSeq" id="WP_093207243.1">
    <property type="nucleotide sequence ID" value="NZ_FNGS01000008.1"/>
</dbReference>
<dbReference type="STRING" id="563176.SAMN04488090_4036"/>
<keyword evidence="18" id="KW-1185">Reference proteome</keyword>
<evidence type="ECO:0000256" key="10">
    <source>
        <dbReference type="PIRSR" id="PIRSR000445-2"/>
    </source>
</evidence>
<evidence type="ECO:0000256" key="5">
    <source>
        <dbReference type="ARBA" id="ARBA00023002"/>
    </source>
</evidence>
<comment type="function">
    <text evidence="8">Catalyzes the NADPH-dependent reduction of glutamyl-tRNA(Glu) to glutamate 1-semialdehyde (GSA).</text>
</comment>
<dbReference type="Pfam" id="PF05201">
    <property type="entry name" value="GlutR_N"/>
    <property type="match status" value="1"/>
</dbReference>
<dbReference type="PANTHER" id="PTHR43013">
    <property type="entry name" value="GLUTAMYL-TRNA REDUCTASE"/>
    <property type="match status" value="1"/>
</dbReference>
<protein>
    <recommendedName>
        <fullName evidence="3 8">Glutamyl-tRNA reductase</fullName>
        <shortName evidence="8">GluTR</shortName>
        <ecNumber evidence="3 8">1.2.1.70</ecNumber>
    </recommendedName>
</protein>
<comment type="miscellaneous">
    <text evidence="8">During catalysis, the active site Cys acts as a nucleophile attacking the alpha-carbonyl group of tRNA-bound glutamate with the formation of a thioester intermediate between enzyme and glutamate, and the concomitant release of tRNA(Glu). The thioester intermediate is finally reduced by direct hydride transfer from NADPH, to form the product GSA.</text>
</comment>
<dbReference type="SUPFAM" id="SSF69742">
    <property type="entry name" value="Glutamyl tRNA-reductase catalytic, N-terminal domain"/>
    <property type="match status" value="1"/>
</dbReference>
<comment type="domain">
    <text evidence="8">Possesses an unusual extended V-shaped dimeric structure with each monomer consisting of three distinct domains arranged along a curved 'spinal' alpha-helix. The N-terminal catalytic domain specifically recognizes the glutamate moiety of the substrate. The second domain is the NADPH-binding domain, and the third C-terminal domain is responsible for dimerization.</text>
</comment>
<keyword evidence="4 8" id="KW-0521">NADP</keyword>
<feature type="binding site" evidence="8 10">
    <location>
        <begin position="51"/>
        <end position="54"/>
    </location>
    <ligand>
        <name>substrate</name>
    </ligand>
</feature>
<reference evidence="17 18" key="1">
    <citation type="submission" date="2016-10" db="EMBL/GenBank/DDBJ databases">
        <authorList>
            <person name="de Groot N.N."/>
        </authorList>
    </citation>
    <scope>NUCLEOTIDE SEQUENCE [LARGE SCALE GENOMIC DNA]</scope>
    <source>
        <strain evidence="17 18">DSM 21668</strain>
    </source>
</reference>
<evidence type="ECO:0000256" key="8">
    <source>
        <dbReference type="HAMAP-Rule" id="MF_00087"/>
    </source>
</evidence>
<dbReference type="InterPro" id="IPR015895">
    <property type="entry name" value="4pyrrol_synth_GluRdtase_N"/>
</dbReference>
<dbReference type="PIRSF" id="PIRSF000445">
    <property type="entry name" value="4pyrrol_synth_GluRdtase"/>
    <property type="match status" value="1"/>
</dbReference>
<feature type="binding site" evidence="8 10">
    <location>
        <position position="111"/>
    </location>
    <ligand>
        <name>substrate</name>
    </ligand>
</feature>
<dbReference type="GO" id="GO:0050661">
    <property type="term" value="F:NADP binding"/>
    <property type="evidence" value="ECO:0007669"/>
    <property type="project" value="InterPro"/>
</dbReference>
<accession>A0A1G9VAM7</accession>
<organism evidence="17 18">
    <name type="scientific">Siphonobacter aquaeclarae</name>
    <dbReference type="NCBI Taxonomy" id="563176"/>
    <lineage>
        <taxon>Bacteria</taxon>
        <taxon>Pseudomonadati</taxon>
        <taxon>Bacteroidota</taxon>
        <taxon>Cytophagia</taxon>
        <taxon>Cytophagales</taxon>
        <taxon>Cytophagaceae</taxon>
        <taxon>Siphonobacter</taxon>
    </lineage>
</organism>
<sequence length="422" mass="47675">MTNTFRAISLSYKTAPLSIREQVAVDENEAKTFSLKLKEMFGFQDILVVSTCNRTEVYYTSADSFAEQIIKLLAIEKGIENPAELLPLFEVMDDQRLAVRHLFEVATGLHSQVVGDLQIPNQVKHAYQWSADVDVAGPFLHRLMHTIFFSSKRVAQETSFRDGAASVSYAAVELIEDLTRNHTLPKVLIVGLGEIGSDVVKNLDDKQFAQITLLNRTRAKSENLAEGKDYRVAEWENLEAEVAHADVIVSSVRLDTPLFTKQFVENLNILTFKYFIDLSVPRSVEQEAEEVPGTLLYSIDDIQSKANAALQKRLEAVPQVHQILDEAMAGFEDWSKEMSISPTLQKFKNALDQIRKEELSRQLKNLTPAEAEKFDKLTANIINRILRSPAVSLKNACRRGDQDQLAEYLVELFDLEKQTMHS</sequence>
<dbReference type="Gene3D" id="3.40.50.720">
    <property type="entry name" value="NAD(P)-binding Rossmann-like Domain"/>
    <property type="match status" value="1"/>
</dbReference>
<dbReference type="HAMAP" id="MF_00087">
    <property type="entry name" value="Glu_tRNA_reductase"/>
    <property type="match status" value="1"/>
</dbReference>
<dbReference type="OrthoDB" id="110209at2"/>
<feature type="binding site" evidence="8 10">
    <location>
        <begin position="116"/>
        <end position="118"/>
    </location>
    <ligand>
        <name>substrate</name>
    </ligand>
</feature>
<feature type="active site" description="Nucleophile" evidence="8 9">
    <location>
        <position position="52"/>
    </location>
</feature>
<comment type="subunit">
    <text evidence="8">Homodimer.</text>
</comment>
<evidence type="ECO:0000256" key="4">
    <source>
        <dbReference type="ARBA" id="ARBA00022857"/>
    </source>
</evidence>
<dbReference type="InterPro" id="IPR006151">
    <property type="entry name" value="Shikm_DH/Glu-tRNA_Rdtase"/>
</dbReference>
<evidence type="ECO:0000256" key="2">
    <source>
        <dbReference type="ARBA" id="ARBA00005916"/>
    </source>
</evidence>
<evidence type="ECO:0000313" key="18">
    <source>
        <dbReference type="Proteomes" id="UP000198901"/>
    </source>
</evidence>
<dbReference type="SUPFAM" id="SSF51735">
    <property type="entry name" value="NAD(P)-binding Rossmann-fold domains"/>
    <property type="match status" value="1"/>
</dbReference>
<feature type="domain" description="Glutamyl-tRNA reductase N-terminal" evidence="16">
    <location>
        <begin position="8"/>
        <end position="158"/>
    </location>
</feature>
<dbReference type="GO" id="GO:0008883">
    <property type="term" value="F:glutamyl-tRNA reductase activity"/>
    <property type="evidence" value="ECO:0007669"/>
    <property type="project" value="UniProtKB-UniRule"/>
</dbReference>
<dbReference type="Pfam" id="PF01488">
    <property type="entry name" value="Shikimate_DH"/>
    <property type="match status" value="1"/>
</dbReference>
<dbReference type="InterPro" id="IPR000343">
    <property type="entry name" value="4pyrrol_synth_GluRdtase"/>
</dbReference>
<evidence type="ECO:0000256" key="9">
    <source>
        <dbReference type="PIRSR" id="PIRSR000445-1"/>
    </source>
</evidence>
<comment type="pathway">
    <text evidence="1 8 13">Porphyrin-containing compound metabolism; protoporphyrin-IX biosynthesis; 5-aminolevulinate from L-glutamyl-tRNA(Glu): step 1/2.</text>
</comment>
<evidence type="ECO:0000259" key="16">
    <source>
        <dbReference type="Pfam" id="PF05201"/>
    </source>
</evidence>
<evidence type="ECO:0000256" key="13">
    <source>
        <dbReference type="RuleBase" id="RU000584"/>
    </source>
</evidence>
<evidence type="ECO:0000256" key="3">
    <source>
        <dbReference type="ARBA" id="ARBA00012970"/>
    </source>
</evidence>
<dbReference type="AlphaFoldDB" id="A0A1G9VAM7"/>
<dbReference type="SUPFAM" id="SSF69075">
    <property type="entry name" value="Glutamyl tRNA-reductase dimerization domain"/>
    <property type="match status" value="1"/>
</dbReference>
<dbReference type="Proteomes" id="UP000198901">
    <property type="component" value="Unassembled WGS sequence"/>
</dbReference>
<feature type="binding site" evidence="8 11">
    <location>
        <begin position="191"/>
        <end position="196"/>
    </location>
    <ligand>
        <name>NADP(+)</name>
        <dbReference type="ChEBI" id="CHEBI:58349"/>
    </ligand>
</feature>
<keyword evidence="6 8" id="KW-0627">Porphyrin biosynthesis</keyword>
<dbReference type="NCBIfam" id="TIGR01035">
    <property type="entry name" value="hemA"/>
    <property type="match status" value="1"/>
</dbReference>